<dbReference type="Proteomes" id="UP001454036">
    <property type="component" value="Unassembled WGS sequence"/>
</dbReference>
<evidence type="ECO:0000259" key="3">
    <source>
        <dbReference type="PROSITE" id="PS50108"/>
    </source>
</evidence>
<dbReference type="InterPro" id="IPR036936">
    <property type="entry name" value="CRIB_dom_sf"/>
</dbReference>
<feature type="region of interest" description="Disordered" evidence="2">
    <location>
        <begin position="344"/>
        <end position="368"/>
    </location>
</feature>
<feature type="domain" description="Rho-GAP" evidence="4">
    <location>
        <begin position="48"/>
        <end position="225"/>
    </location>
</feature>
<dbReference type="InterPro" id="IPR000095">
    <property type="entry name" value="CRIB_dom"/>
</dbReference>
<name>A0AAV3Q3S7_LITER</name>
<proteinExistence type="predicted"/>
<dbReference type="GO" id="GO:0007165">
    <property type="term" value="P:signal transduction"/>
    <property type="evidence" value="ECO:0007669"/>
    <property type="project" value="InterPro"/>
</dbReference>
<keyword evidence="1" id="KW-0343">GTPase activation</keyword>
<dbReference type="FunFam" id="1.10.555.10:FF:000046">
    <property type="entry name" value="Rho GTPase-activating protein 5"/>
    <property type="match status" value="1"/>
</dbReference>
<dbReference type="PROSITE" id="PS50108">
    <property type="entry name" value="CRIB"/>
    <property type="match status" value="1"/>
</dbReference>
<dbReference type="SMART" id="SM00324">
    <property type="entry name" value="RhoGAP"/>
    <property type="match status" value="1"/>
</dbReference>
<dbReference type="PROSITE" id="PS50238">
    <property type="entry name" value="RHOGAP"/>
    <property type="match status" value="1"/>
</dbReference>
<dbReference type="Pfam" id="PF00620">
    <property type="entry name" value="RhoGAP"/>
    <property type="match status" value="1"/>
</dbReference>
<dbReference type="Gene3D" id="3.90.810.10">
    <property type="entry name" value="CRIB domain"/>
    <property type="match status" value="1"/>
</dbReference>
<gene>
    <name evidence="5" type="ORF">LIER_15425</name>
</gene>
<sequence>MEISWPSNVRHVAHVTFDRFNGFLGLPVEFEPEVPRRPPSASIRVFGVSTESMQLSFDSRGNSVPTILLMMQSRLYAYGGLQAEGIFRINAGNGQEEYVREQLNSGIIPDDVDVHCLAGLIKAWFRELPKGILDSLSPELVMEAQTEDECVHVVRLLPQTEAALLDWAINLMADVVQFEHLNKMNARNVAMVFAPNMTQMSDPLTALMYAVQVMNFLTTLIERTLREREDSVIEAGLVSKLEPSDEDAHPSASKTMNKNNEEVYSDDQLFIDKKPPSNDAPDSEICTTKTENEANEFISSTVLPNGKESTGEKFQEEIQSTDMKTIAAWTREVIVGNRRAQFRSRRTKAAQSSNSDIKKETKRTERGAVVLADKTPRLNTVGRVNSLPVRLEAWR</sequence>
<dbReference type="SUPFAM" id="SSF48350">
    <property type="entry name" value="GTPase activation domain, GAP"/>
    <property type="match status" value="1"/>
</dbReference>
<feature type="region of interest" description="Disordered" evidence="2">
    <location>
        <begin position="242"/>
        <end position="283"/>
    </location>
</feature>
<evidence type="ECO:0000313" key="6">
    <source>
        <dbReference type="Proteomes" id="UP001454036"/>
    </source>
</evidence>
<dbReference type="Pfam" id="PF00786">
    <property type="entry name" value="PBD"/>
    <property type="match status" value="1"/>
</dbReference>
<dbReference type="InterPro" id="IPR000198">
    <property type="entry name" value="RhoGAP_dom"/>
</dbReference>
<evidence type="ECO:0000256" key="1">
    <source>
        <dbReference type="ARBA" id="ARBA00022468"/>
    </source>
</evidence>
<keyword evidence="6" id="KW-1185">Reference proteome</keyword>
<evidence type="ECO:0000256" key="2">
    <source>
        <dbReference type="SAM" id="MobiDB-lite"/>
    </source>
</evidence>
<dbReference type="InterPro" id="IPR044785">
    <property type="entry name" value="RopGAP1-5"/>
</dbReference>
<comment type="caution">
    <text evidence="5">The sequence shown here is derived from an EMBL/GenBank/DDBJ whole genome shotgun (WGS) entry which is preliminary data.</text>
</comment>
<dbReference type="AlphaFoldDB" id="A0AAV3Q3S7"/>
<organism evidence="5 6">
    <name type="scientific">Lithospermum erythrorhizon</name>
    <name type="common">Purple gromwell</name>
    <name type="synonym">Lithospermum officinale var. erythrorhizon</name>
    <dbReference type="NCBI Taxonomy" id="34254"/>
    <lineage>
        <taxon>Eukaryota</taxon>
        <taxon>Viridiplantae</taxon>
        <taxon>Streptophyta</taxon>
        <taxon>Embryophyta</taxon>
        <taxon>Tracheophyta</taxon>
        <taxon>Spermatophyta</taxon>
        <taxon>Magnoliopsida</taxon>
        <taxon>eudicotyledons</taxon>
        <taxon>Gunneridae</taxon>
        <taxon>Pentapetalae</taxon>
        <taxon>asterids</taxon>
        <taxon>lamiids</taxon>
        <taxon>Boraginales</taxon>
        <taxon>Boraginaceae</taxon>
        <taxon>Boraginoideae</taxon>
        <taxon>Lithospermeae</taxon>
        <taxon>Lithospermum</taxon>
    </lineage>
</organism>
<dbReference type="CDD" id="cd00159">
    <property type="entry name" value="RhoGAP"/>
    <property type="match status" value="1"/>
</dbReference>
<dbReference type="PANTHER" id="PTHR23177">
    <property type="entry name" value="MKIAA1688 PROTEIN"/>
    <property type="match status" value="1"/>
</dbReference>
<feature type="compositionally biased region" description="Basic and acidic residues" evidence="2">
    <location>
        <begin position="356"/>
        <end position="366"/>
    </location>
</feature>
<accession>A0AAV3Q3S7</accession>
<dbReference type="PANTHER" id="PTHR23177:SF64">
    <property type="entry name" value="RHO GTPASE-ACTIVATING PROTEIN 1"/>
    <property type="match status" value="1"/>
</dbReference>
<dbReference type="CDD" id="cd00132">
    <property type="entry name" value="CRIB"/>
    <property type="match status" value="1"/>
</dbReference>
<reference evidence="5 6" key="1">
    <citation type="submission" date="2024-01" db="EMBL/GenBank/DDBJ databases">
        <title>The complete chloroplast genome sequence of Lithospermum erythrorhizon: insights into the phylogenetic relationship among Boraginaceae species and the maternal lineages of purple gromwells.</title>
        <authorList>
            <person name="Okada T."/>
            <person name="Watanabe K."/>
        </authorList>
    </citation>
    <scope>NUCLEOTIDE SEQUENCE [LARGE SCALE GENOMIC DNA]</scope>
</reference>
<feature type="domain" description="CRIB" evidence="3">
    <location>
        <begin position="3"/>
        <end position="16"/>
    </location>
</feature>
<dbReference type="Gene3D" id="1.10.555.10">
    <property type="entry name" value="Rho GTPase activation protein"/>
    <property type="match status" value="1"/>
</dbReference>
<evidence type="ECO:0000313" key="5">
    <source>
        <dbReference type="EMBL" id="GAA0158379.1"/>
    </source>
</evidence>
<dbReference type="SMART" id="SM00285">
    <property type="entry name" value="PBD"/>
    <property type="match status" value="1"/>
</dbReference>
<dbReference type="InterPro" id="IPR008936">
    <property type="entry name" value="Rho_GTPase_activation_prot"/>
</dbReference>
<dbReference type="GO" id="GO:0005096">
    <property type="term" value="F:GTPase activator activity"/>
    <property type="evidence" value="ECO:0007669"/>
    <property type="project" value="UniProtKB-KW"/>
</dbReference>
<dbReference type="EMBL" id="BAABME010003334">
    <property type="protein sequence ID" value="GAA0158379.1"/>
    <property type="molecule type" value="Genomic_DNA"/>
</dbReference>
<protein>
    <submittedName>
        <fullName evidence="5">Cytoskeletal protein</fullName>
    </submittedName>
</protein>
<evidence type="ECO:0000259" key="4">
    <source>
        <dbReference type="PROSITE" id="PS50238"/>
    </source>
</evidence>